<sequence length="500" mass="55719">MRRTWAAGYASSPASLEGIGIGRAARAHDESKIIDRLPPNPGMAAAAQEPWAILAAIPTVVKYKYADRVFPPGADISVARKDPPRASVLRVPPHVSLPACLGCHPYVAAADTSGLLLVFGTHPVDGESAILNYHVCDARTGEVASLPRQSRPMGFYGANVGLIVKPGGGGGVCMVAELLRSPGGGATLLSYKVGERGEWRERELMTCSPPLPEDWYPDGVVSYGGMLWWVDLSFGLLACDPFAEDPALLHVPLPQAPDALPPDDQPNRGAHRCMKVSGGRLRCVQIHGKRSVPVVSTWGLAGPTSSPISEWEWNPERSVPLAELWVDDCVDLRPPNDPALALIHPTDPDRVYFFLRSSIVAVDLRLRKLVGAGHEFEMLAPPRELRRMRSSHFVHAWQYDPSSTRPDFVSKCMRQEKAIAANTNNWFYGIFPVTRKTVKEFERIWEFVINREEEDRRRRRQQQQQDFKRWRLVSEKRKKKQSTFMNDIGYNIPCMICLPH</sequence>
<dbReference type="Proteomes" id="UP001341281">
    <property type="component" value="Chromosome 06"/>
</dbReference>
<dbReference type="Pfam" id="PF07762">
    <property type="entry name" value="DUF1618"/>
    <property type="match status" value="1"/>
</dbReference>
<evidence type="ECO:0000313" key="3">
    <source>
        <dbReference type="Proteomes" id="UP001341281"/>
    </source>
</evidence>
<protein>
    <recommendedName>
        <fullName evidence="1">DUF1618 domain-containing protein</fullName>
    </recommendedName>
</protein>
<dbReference type="AlphaFoldDB" id="A0AAQ3TUW3"/>
<proteinExistence type="predicted"/>
<feature type="domain" description="DUF1618" evidence="1">
    <location>
        <begin position="229"/>
        <end position="352"/>
    </location>
</feature>
<evidence type="ECO:0000259" key="1">
    <source>
        <dbReference type="Pfam" id="PF07762"/>
    </source>
</evidence>
<accession>A0AAQ3TUW3</accession>
<keyword evidence="3" id="KW-1185">Reference proteome</keyword>
<dbReference type="EMBL" id="CP144750">
    <property type="protein sequence ID" value="WVZ78547.1"/>
    <property type="molecule type" value="Genomic_DNA"/>
</dbReference>
<gene>
    <name evidence="2" type="ORF">U9M48_026239</name>
</gene>
<name>A0AAQ3TUW3_PASNO</name>
<reference evidence="2 3" key="1">
    <citation type="submission" date="2024-02" db="EMBL/GenBank/DDBJ databases">
        <title>High-quality chromosome-scale genome assembly of Pensacola bahiagrass (Paspalum notatum Flugge var. saurae).</title>
        <authorList>
            <person name="Vega J.M."/>
            <person name="Podio M."/>
            <person name="Orjuela J."/>
            <person name="Siena L.A."/>
            <person name="Pessino S.C."/>
            <person name="Combes M.C."/>
            <person name="Mariac C."/>
            <person name="Albertini E."/>
            <person name="Pupilli F."/>
            <person name="Ortiz J.P.A."/>
            <person name="Leblanc O."/>
        </authorList>
    </citation>
    <scope>NUCLEOTIDE SEQUENCE [LARGE SCALE GENOMIC DNA]</scope>
    <source>
        <strain evidence="2">R1</strain>
        <tissue evidence="2">Leaf</tissue>
    </source>
</reference>
<organism evidence="2 3">
    <name type="scientific">Paspalum notatum var. saurae</name>
    <dbReference type="NCBI Taxonomy" id="547442"/>
    <lineage>
        <taxon>Eukaryota</taxon>
        <taxon>Viridiplantae</taxon>
        <taxon>Streptophyta</taxon>
        <taxon>Embryophyta</taxon>
        <taxon>Tracheophyta</taxon>
        <taxon>Spermatophyta</taxon>
        <taxon>Magnoliopsida</taxon>
        <taxon>Liliopsida</taxon>
        <taxon>Poales</taxon>
        <taxon>Poaceae</taxon>
        <taxon>PACMAD clade</taxon>
        <taxon>Panicoideae</taxon>
        <taxon>Andropogonodae</taxon>
        <taxon>Paspaleae</taxon>
        <taxon>Paspalinae</taxon>
        <taxon>Paspalum</taxon>
    </lineage>
</organism>
<dbReference type="PANTHER" id="PTHR33086">
    <property type="entry name" value="OS05G0468200 PROTEIN-RELATED"/>
    <property type="match status" value="1"/>
</dbReference>
<evidence type="ECO:0000313" key="2">
    <source>
        <dbReference type="EMBL" id="WVZ78547.1"/>
    </source>
</evidence>
<dbReference type="PANTHER" id="PTHR33086:SF46">
    <property type="entry name" value="EXPRESSED PROTEIN"/>
    <property type="match status" value="1"/>
</dbReference>
<dbReference type="InterPro" id="IPR011676">
    <property type="entry name" value="DUF1618"/>
</dbReference>